<keyword evidence="11" id="KW-0732">Signal</keyword>
<dbReference type="Pfam" id="PF03067">
    <property type="entry name" value="LPMO_10"/>
    <property type="match status" value="1"/>
</dbReference>
<evidence type="ECO:0000313" key="16">
    <source>
        <dbReference type="Proteomes" id="UP000830671"/>
    </source>
</evidence>
<evidence type="ECO:0000313" key="15">
    <source>
        <dbReference type="EMBL" id="UQC91368.1"/>
    </source>
</evidence>
<evidence type="ECO:0000256" key="11">
    <source>
        <dbReference type="SAM" id="SignalP"/>
    </source>
</evidence>
<dbReference type="InterPro" id="IPR052282">
    <property type="entry name" value="Starch-active_LPMO"/>
</dbReference>
<comment type="cofactor">
    <cofactor evidence="2">
        <name>FAD</name>
        <dbReference type="ChEBI" id="CHEBI:57692"/>
    </cofactor>
</comment>
<dbReference type="Gene3D" id="1.20.140.10">
    <property type="entry name" value="Butyryl-CoA Dehydrogenase, subunit A, domain 3"/>
    <property type="match status" value="1"/>
</dbReference>
<feature type="domain" description="Chitin-binding type-4" evidence="14">
    <location>
        <begin position="18"/>
        <end position="182"/>
    </location>
</feature>
<dbReference type="Gene3D" id="2.70.50.70">
    <property type="match status" value="1"/>
</dbReference>
<dbReference type="Pfam" id="PF00441">
    <property type="entry name" value="Acyl-CoA_dh_1"/>
    <property type="match status" value="1"/>
</dbReference>
<evidence type="ECO:0000256" key="7">
    <source>
        <dbReference type="ARBA" id="ARBA00023008"/>
    </source>
</evidence>
<dbReference type="InterPro" id="IPR037069">
    <property type="entry name" value="AcylCoA_DH/ox_N_sf"/>
</dbReference>
<dbReference type="PANTHER" id="PTHR36575">
    <property type="entry name" value="BINDING PROTEIN, PUTATIVE (AFU_ORTHOLOGUE AFUA_1G14430)-RELATED"/>
    <property type="match status" value="1"/>
</dbReference>
<evidence type="ECO:0000256" key="1">
    <source>
        <dbReference type="ARBA" id="ARBA00001973"/>
    </source>
</evidence>
<dbReference type="EMBL" id="CP019481">
    <property type="protein sequence ID" value="UQC91368.1"/>
    <property type="molecule type" value="Genomic_DNA"/>
</dbReference>
<comment type="similarity">
    <text evidence="3">Belongs to the acyl-CoA dehydrogenase family.</text>
</comment>
<dbReference type="InterPro" id="IPR009100">
    <property type="entry name" value="AcylCoA_DH/oxidase_NM_dom_sf"/>
</dbReference>
<keyword evidence="16" id="KW-1185">Reference proteome</keyword>
<evidence type="ECO:0000259" key="12">
    <source>
        <dbReference type="Pfam" id="PF00441"/>
    </source>
</evidence>
<dbReference type="Pfam" id="PF02771">
    <property type="entry name" value="Acyl-CoA_dh_N"/>
    <property type="match status" value="1"/>
</dbReference>
<feature type="domain" description="Acyl-CoA dehydrogenase/oxidase C-terminal" evidence="12">
    <location>
        <begin position="407"/>
        <end position="516"/>
    </location>
</feature>
<keyword evidence="6" id="KW-0274">FAD</keyword>
<evidence type="ECO:0000256" key="8">
    <source>
        <dbReference type="ARBA" id="ARBA00023157"/>
    </source>
</evidence>
<protein>
    <recommendedName>
        <fullName evidence="17">Acyl-CoA dehydrogenase</fullName>
    </recommendedName>
</protein>
<dbReference type="GeneID" id="73350830"/>
<evidence type="ECO:0000256" key="3">
    <source>
        <dbReference type="ARBA" id="ARBA00009347"/>
    </source>
</evidence>
<evidence type="ECO:0000259" key="14">
    <source>
        <dbReference type="Pfam" id="PF03067"/>
    </source>
</evidence>
<dbReference type="AlphaFoldDB" id="A0A9Q8T9G0"/>
<dbReference type="SUPFAM" id="SSF47203">
    <property type="entry name" value="Acyl-CoA dehydrogenase C-terminal domain-like"/>
    <property type="match status" value="1"/>
</dbReference>
<dbReference type="RefSeq" id="XP_049152967.1">
    <property type="nucleotide sequence ID" value="XM_049295820.1"/>
</dbReference>
<evidence type="ECO:0000256" key="5">
    <source>
        <dbReference type="ARBA" id="ARBA00022723"/>
    </source>
</evidence>
<keyword evidence="5" id="KW-0479">Metal-binding</keyword>
<evidence type="ECO:0000256" key="2">
    <source>
        <dbReference type="ARBA" id="ARBA00001974"/>
    </source>
</evidence>
<name>A0A9Q8T9G0_9PEZI</name>
<dbReference type="Gene3D" id="2.40.110.10">
    <property type="entry name" value="Butyryl-CoA Dehydrogenase, subunit A, domain 2"/>
    <property type="match status" value="1"/>
</dbReference>
<comment type="cofactor">
    <cofactor evidence="1">
        <name>Cu(2+)</name>
        <dbReference type="ChEBI" id="CHEBI:29036"/>
    </cofactor>
</comment>
<dbReference type="InterPro" id="IPR004302">
    <property type="entry name" value="Cellulose/chitin-bd_N"/>
</dbReference>
<dbReference type="SUPFAM" id="SSF56645">
    <property type="entry name" value="Acyl-CoA dehydrogenase NM domain-like"/>
    <property type="match status" value="1"/>
</dbReference>
<dbReference type="GO" id="GO:0016627">
    <property type="term" value="F:oxidoreductase activity, acting on the CH-CH group of donors"/>
    <property type="evidence" value="ECO:0007669"/>
    <property type="project" value="InterPro"/>
</dbReference>
<comment type="similarity">
    <text evidence="10">Belongs to the polysaccharide monooxygenase AA13 family.</text>
</comment>
<evidence type="ECO:0000256" key="10">
    <source>
        <dbReference type="ARBA" id="ARBA00034311"/>
    </source>
</evidence>
<dbReference type="InterPro" id="IPR013786">
    <property type="entry name" value="AcylCoA_DH/ox_N"/>
</dbReference>
<proteinExistence type="inferred from homology"/>
<sequence>MFFTHAIIAALATSVLGHGVVQTPEPRTTGAKQEELCGAAVTKKLDSDIAGPIENSLAVADADYKCNLFQCRGYQYEDNEDNVRVVKAGEVIPFHIDLVAGHRPGHANISVIDLANNTIIGEPLISWSDWPTTDPDPLADTDWNITIPDTLASACDVGGKCAIQWFWYAETNKQTYESCIDFYIGAAEWGPGAVEDLGFSRPRTQDADRAARAQVLSINNNKKFERLFQVACRKFLDENLHKDAMEWETAEDVPADLFAKFAKGNFLIPALPAPLPVEWLHKLGVTHMPGEVPVEEWDALHTMIYSDEMSRSGLAGPPGSLTTGMAFGVPPLLHYANAEVQNRFLPDLLLGRKRTCIAITEPERRLKVAGQIVAGTSYLEFDDVRVPRENLIGEENEGMKYIMHNFNHELVRHRLAKCGAILESQYAWVESFAFQLSKMPKKTADEELGGLTALCKANAGIVLDECARCAVLLFGGNGYTRTGKGEIAEKIYREVPGARIPGGSEDVLLDLAIRQLTKRFRAETKKNKTRSKI</sequence>
<keyword evidence="8" id="KW-1015">Disulfide bond</keyword>
<feature type="signal peptide" evidence="11">
    <location>
        <begin position="1"/>
        <end position="17"/>
    </location>
</feature>
<dbReference type="Gene3D" id="1.10.540.10">
    <property type="entry name" value="Acyl-CoA dehydrogenase/oxidase, N-terminal domain"/>
    <property type="match status" value="1"/>
</dbReference>
<gene>
    <name evidence="15" type="ORF">CLUP02_16902</name>
</gene>
<reference evidence="15" key="1">
    <citation type="journal article" date="2021" name="Mol. Plant Microbe Interact.">
        <title>Complete Genome Sequence of the Plant-Pathogenic Fungus Colletotrichum lupini.</title>
        <authorList>
            <person name="Baroncelli R."/>
            <person name="Pensec F."/>
            <person name="Da Lio D."/>
            <person name="Boufleur T."/>
            <person name="Vicente I."/>
            <person name="Sarrocco S."/>
            <person name="Picot A."/>
            <person name="Baraldi E."/>
            <person name="Sukno S."/>
            <person name="Thon M."/>
            <person name="Le Floch G."/>
        </authorList>
    </citation>
    <scope>NUCLEOTIDE SEQUENCE</scope>
    <source>
        <strain evidence="15">IMI 504893</strain>
    </source>
</reference>
<dbReference type="GO" id="GO:0050660">
    <property type="term" value="F:flavin adenine dinucleotide binding"/>
    <property type="evidence" value="ECO:0007669"/>
    <property type="project" value="InterPro"/>
</dbReference>
<dbReference type="InterPro" id="IPR046373">
    <property type="entry name" value="Acyl-CoA_Oxase/DH_mid-dom_sf"/>
</dbReference>
<evidence type="ECO:0000256" key="9">
    <source>
        <dbReference type="ARBA" id="ARBA00023180"/>
    </source>
</evidence>
<feature type="chain" id="PRO_5040322461" description="Acyl-CoA dehydrogenase" evidence="11">
    <location>
        <begin position="18"/>
        <end position="533"/>
    </location>
</feature>
<evidence type="ECO:0000256" key="4">
    <source>
        <dbReference type="ARBA" id="ARBA00022630"/>
    </source>
</evidence>
<organism evidence="15 16">
    <name type="scientific">Colletotrichum lupini</name>
    <dbReference type="NCBI Taxonomy" id="145971"/>
    <lineage>
        <taxon>Eukaryota</taxon>
        <taxon>Fungi</taxon>
        <taxon>Dikarya</taxon>
        <taxon>Ascomycota</taxon>
        <taxon>Pezizomycotina</taxon>
        <taxon>Sordariomycetes</taxon>
        <taxon>Hypocreomycetidae</taxon>
        <taxon>Glomerellales</taxon>
        <taxon>Glomerellaceae</taxon>
        <taxon>Colletotrichum</taxon>
        <taxon>Colletotrichum acutatum species complex</taxon>
    </lineage>
</organism>
<keyword evidence="9" id="KW-0325">Glycoprotein</keyword>
<feature type="domain" description="Acyl-CoA dehydrogenase/oxidase N-terminal" evidence="13">
    <location>
        <begin position="225"/>
        <end position="351"/>
    </location>
</feature>
<dbReference type="PANTHER" id="PTHR36575:SF2">
    <property type="entry name" value="CHITIN-BINDING TYPE-4 DOMAIN-CONTAINING PROTEIN-RELATED"/>
    <property type="match status" value="1"/>
</dbReference>
<dbReference type="GO" id="GO:0046872">
    <property type="term" value="F:metal ion binding"/>
    <property type="evidence" value="ECO:0007669"/>
    <property type="project" value="UniProtKB-KW"/>
</dbReference>
<dbReference type="InterPro" id="IPR036250">
    <property type="entry name" value="AcylCo_DH-like_C"/>
</dbReference>
<evidence type="ECO:0000259" key="13">
    <source>
        <dbReference type="Pfam" id="PF02771"/>
    </source>
</evidence>
<dbReference type="Proteomes" id="UP000830671">
    <property type="component" value="Chromosome 9"/>
</dbReference>
<dbReference type="InterPro" id="IPR009075">
    <property type="entry name" value="AcylCo_DH/oxidase_C"/>
</dbReference>
<dbReference type="KEGG" id="clup:CLUP02_16902"/>
<evidence type="ECO:0008006" key="17">
    <source>
        <dbReference type="Google" id="ProtNLM"/>
    </source>
</evidence>
<accession>A0A9Q8T9G0</accession>
<keyword evidence="7" id="KW-0186">Copper</keyword>
<evidence type="ECO:0000256" key="6">
    <source>
        <dbReference type="ARBA" id="ARBA00022827"/>
    </source>
</evidence>
<keyword evidence="4" id="KW-0285">Flavoprotein</keyword>